<dbReference type="Proteomes" id="UP001347796">
    <property type="component" value="Unassembled WGS sequence"/>
</dbReference>
<sequence length="438" mass="50434">MELLSQRIFYKFCLVCILTYINFVYASEKIDLTKEPGHLKPFGTGRPIHQIDEVLGFPTPEDFLENYCLPLKPVKFKGGAKLSPAFHLWTDEYFLNLDIPPKNRVQLETVKKESRQQEVVTMDFKLFVKNYMNTSFYMVDTIPTFLTPDLVLPCSLQCPVLWNTKIADVVMWFSSGGTNSVIHYDSVDNINCVYRGSKDFVIVDPVKYEGMKLIDRPEGSYSDIDVDKMDYIKYPTLAKIEYIHAHLEPGDCLYIPHKWIHQVRSYNSSLAVNIWWNHYDTLDIDTSQCNRKCDETVTLDKVKIQGFYQLFNSDGFVKEFLTEGLISTPGNVMTYDKYIQFIFTIPDEAEVIELMKDDLIKRFLELVDQDMDKMISAHDVTSLTSAKLSEASAFLKKMGVLQDEYGEEEGGNEHQDDLVGEGQMKDGLGEDKSERDEL</sequence>
<dbReference type="Pfam" id="PF13621">
    <property type="entry name" value="Cupin_8"/>
    <property type="match status" value="1"/>
</dbReference>
<protein>
    <recommendedName>
        <fullName evidence="2">JmjC domain-containing protein</fullName>
    </recommendedName>
</protein>
<gene>
    <name evidence="3" type="ORF">SNE40_019455</name>
</gene>
<evidence type="ECO:0000313" key="3">
    <source>
        <dbReference type="EMBL" id="KAK6171220.1"/>
    </source>
</evidence>
<dbReference type="EMBL" id="JAZGQO010000014">
    <property type="protein sequence ID" value="KAK6171220.1"/>
    <property type="molecule type" value="Genomic_DNA"/>
</dbReference>
<name>A0AAN8J7D0_PATCE</name>
<dbReference type="SMART" id="SM00558">
    <property type="entry name" value="JmjC"/>
    <property type="match status" value="1"/>
</dbReference>
<evidence type="ECO:0000259" key="2">
    <source>
        <dbReference type="PROSITE" id="PS51184"/>
    </source>
</evidence>
<feature type="region of interest" description="Disordered" evidence="1">
    <location>
        <begin position="405"/>
        <end position="438"/>
    </location>
</feature>
<feature type="domain" description="JmjC" evidence="2">
    <location>
        <begin position="131"/>
        <end position="293"/>
    </location>
</feature>
<reference evidence="3 4" key="1">
    <citation type="submission" date="2024-01" db="EMBL/GenBank/DDBJ databases">
        <title>The genome of the rayed Mediterranean limpet Patella caerulea (Linnaeus, 1758).</title>
        <authorList>
            <person name="Anh-Thu Weber A."/>
            <person name="Halstead-Nussloch G."/>
        </authorList>
    </citation>
    <scope>NUCLEOTIDE SEQUENCE [LARGE SCALE GENOMIC DNA]</scope>
    <source>
        <strain evidence="3">AATW-2023a</strain>
        <tissue evidence="3">Whole specimen</tissue>
    </source>
</reference>
<organism evidence="3 4">
    <name type="scientific">Patella caerulea</name>
    <name type="common">Rayed Mediterranean limpet</name>
    <dbReference type="NCBI Taxonomy" id="87958"/>
    <lineage>
        <taxon>Eukaryota</taxon>
        <taxon>Metazoa</taxon>
        <taxon>Spiralia</taxon>
        <taxon>Lophotrochozoa</taxon>
        <taxon>Mollusca</taxon>
        <taxon>Gastropoda</taxon>
        <taxon>Patellogastropoda</taxon>
        <taxon>Patelloidea</taxon>
        <taxon>Patellidae</taxon>
        <taxon>Patella</taxon>
    </lineage>
</organism>
<dbReference type="AlphaFoldDB" id="A0AAN8J7D0"/>
<proteinExistence type="predicted"/>
<dbReference type="PROSITE" id="PS51184">
    <property type="entry name" value="JMJC"/>
    <property type="match status" value="1"/>
</dbReference>
<dbReference type="InterPro" id="IPR018247">
    <property type="entry name" value="EF_Hand_1_Ca_BS"/>
</dbReference>
<dbReference type="SUPFAM" id="SSF51197">
    <property type="entry name" value="Clavaminate synthase-like"/>
    <property type="match status" value="1"/>
</dbReference>
<evidence type="ECO:0000313" key="4">
    <source>
        <dbReference type="Proteomes" id="UP001347796"/>
    </source>
</evidence>
<dbReference type="InterPro" id="IPR041667">
    <property type="entry name" value="Cupin_8"/>
</dbReference>
<dbReference type="Gene3D" id="2.60.120.650">
    <property type="entry name" value="Cupin"/>
    <property type="match status" value="1"/>
</dbReference>
<dbReference type="PANTHER" id="PTHR12461:SF18">
    <property type="entry name" value="JMJC DOMAIN-CONTAINING PROTEIN"/>
    <property type="match status" value="1"/>
</dbReference>
<accession>A0AAN8J7D0</accession>
<dbReference type="PANTHER" id="PTHR12461">
    <property type="entry name" value="HYPOXIA-INDUCIBLE FACTOR 1 ALPHA INHIBITOR-RELATED"/>
    <property type="match status" value="1"/>
</dbReference>
<keyword evidence="4" id="KW-1185">Reference proteome</keyword>
<feature type="compositionally biased region" description="Basic and acidic residues" evidence="1">
    <location>
        <begin position="411"/>
        <end position="438"/>
    </location>
</feature>
<dbReference type="InterPro" id="IPR003347">
    <property type="entry name" value="JmjC_dom"/>
</dbReference>
<evidence type="ECO:0000256" key="1">
    <source>
        <dbReference type="SAM" id="MobiDB-lite"/>
    </source>
</evidence>
<dbReference type="PROSITE" id="PS00018">
    <property type="entry name" value="EF_HAND_1"/>
    <property type="match status" value="1"/>
</dbReference>
<comment type="caution">
    <text evidence="3">The sequence shown here is derived from an EMBL/GenBank/DDBJ whole genome shotgun (WGS) entry which is preliminary data.</text>
</comment>